<comment type="caution">
    <text evidence="2">The sequence shown here is derived from an EMBL/GenBank/DDBJ whole genome shotgun (WGS) entry which is preliminary data.</text>
</comment>
<dbReference type="CDD" id="cd02440">
    <property type="entry name" value="AdoMet_MTases"/>
    <property type="match status" value="1"/>
</dbReference>
<dbReference type="Proteomes" id="UP000321790">
    <property type="component" value="Unassembled WGS sequence"/>
</dbReference>
<dbReference type="SUPFAM" id="SSF53335">
    <property type="entry name" value="S-adenosyl-L-methionine-dependent methyltransferases"/>
    <property type="match status" value="1"/>
</dbReference>
<name>A0A5C7AVR0_9FLAO</name>
<dbReference type="Pfam" id="PF13649">
    <property type="entry name" value="Methyltransf_25"/>
    <property type="match status" value="1"/>
</dbReference>
<dbReference type="Gene3D" id="3.40.50.150">
    <property type="entry name" value="Vaccinia Virus protein VP39"/>
    <property type="match status" value="1"/>
</dbReference>
<dbReference type="GO" id="GO:0032259">
    <property type="term" value="P:methylation"/>
    <property type="evidence" value="ECO:0007669"/>
    <property type="project" value="UniProtKB-KW"/>
</dbReference>
<keyword evidence="3" id="KW-1185">Reference proteome</keyword>
<evidence type="ECO:0000313" key="2">
    <source>
        <dbReference type="EMBL" id="TXE12886.1"/>
    </source>
</evidence>
<dbReference type="InterPro" id="IPR041698">
    <property type="entry name" value="Methyltransf_25"/>
</dbReference>
<evidence type="ECO:0000313" key="3">
    <source>
        <dbReference type="Proteomes" id="UP000321790"/>
    </source>
</evidence>
<protein>
    <submittedName>
        <fullName evidence="2">Class I SAM-dependent methyltransferase</fullName>
    </submittedName>
</protein>
<dbReference type="EMBL" id="VOSC01000012">
    <property type="protein sequence ID" value="TXE12886.1"/>
    <property type="molecule type" value="Genomic_DNA"/>
</dbReference>
<dbReference type="OrthoDB" id="4760357at2"/>
<dbReference type="RefSeq" id="WP_147131656.1">
    <property type="nucleotide sequence ID" value="NZ_VOSC01000012.1"/>
</dbReference>
<gene>
    <name evidence="2" type="ORF">FUA26_03575</name>
</gene>
<dbReference type="GO" id="GO:0008168">
    <property type="term" value="F:methyltransferase activity"/>
    <property type="evidence" value="ECO:0007669"/>
    <property type="project" value="UniProtKB-KW"/>
</dbReference>
<dbReference type="AlphaFoldDB" id="A0A5C7AVR0"/>
<proteinExistence type="predicted"/>
<sequence>MKAKIRLAVIELLSRTLGIILIKVYPNKANELAKNGMTLVLKGKLNFTERLMRRALLNKVEKDKNHELLSKLHQNYWVKKGDEFFDSNDDSFHKNFLPDCSFIFNVLKDELEKNTLKLHTIVEIGTGNGKVLNYLSNEFPEVKSLIGIDLSPIQTEKNSLNFKNNNKLKFIASDGLDWVKNYGRSNTIFVTSRGVLEYFTENNLKNLLKEIKNLGTVVFVAIEPNDINHNFYKNPNSIPYGSERSFSHNYSKLFKEAGFALWHESDKIFSKHVKQKFIIAKG</sequence>
<accession>A0A5C7AVR0</accession>
<dbReference type="InterPro" id="IPR029063">
    <property type="entry name" value="SAM-dependent_MTases_sf"/>
</dbReference>
<evidence type="ECO:0000259" key="1">
    <source>
        <dbReference type="Pfam" id="PF13649"/>
    </source>
</evidence>
<keyword evidence="2" id="KW-0808">Transferase</keyword>
<feature type="domain" description="Methyltransferase" evidence="1">
    <location>
        <begin position="121"/>
        <end position="213"/>
    </location>
</feature>
<reference evidence="3" key="1">
    <citation type="submission" date="2019-08" db="EMBL/GenBank/DDBJ databases">
        <title>Seonamhaeicola sediminis sp. nov., isolated from marine sediment.</title>
        <authorList>
            <person name="Cao W.R."/>
        </authorList>
    </citation>
    <scope>NUCLEOTIDE SEQUENCE [LARGE SCALE GENOMIC DNA]</scope>
    <source>
        <strain evidence="3">Gy8</strain>
    </source>
</reference>
<organism evidence="2 3">
    <name type="scientific">Seonamhaeicola algicola</name>
    <dbReference type="NCBI Taxonomy" id="1719036"/>
    <lineage>
        <taxon>Bacteria</taxon>
        <taxon>Pseudomonadati</taxon>
        <taxon>Bacteroidota</taxon>
        <taxon>Flavobacteriia</taxon>
        <taxon>Flavobacteriales</taxon>
        <taxon>Flavobacteriaceae</taxon>
    </lineage>
</organism>
<keyword evidence="2" id="KW-0489">Methyltransferase</keyword>